<evidence type="ECO:0000313" key="1">
    <source>
        <dbReference type="EMBL" id="ETM99097.1"/>
    </source>
</evidence>
<dbReference type="EMBL" id="KI669660">
    <property type="protein sequence ID" value="ETM99097.1"/>
    <property type="molecule type" value="Genomic_DNA"/>
</dbReference>
<dbReference type="Proteomes" id="UP000018817">
    <property type="component" value="Unassembled WGS sequence"/>
</dbReference>
<reference evidence="1 2" key="2">
    <citation type="submission" date="2013-11" db="EMBL/GenBank/DDBJ databases">
        <title>The Genome Sequence of Phytophthora parasitica INRA-310.</title>
        <authorList>
            <consortium name="The Broad Institute Genomics Platform"/>
            <person name="Russ C."/>
            <person name="Tyler B."/>
            <person name="Panabieres F."/>
            <person name="Shan W."/>
            <person name="Tripathy S."/>
            <person name="Grunwald N."/>
            <person name="Machado M."/>
            <person name="Johnson C.S."/>
            <person name="Arredondo F."/>
            <person name="Hong C."/>
            <person name="Coffey M."/>
            <person name="Young S.K."/>
            <person name="Zeng Q."/>
            <person name="Gargeya S."/>
            <person name="Fitzgerald M."/>
            <person name="Abouelleil A."/>
            <person name="Alvarado L."/>
            <person name="Chapman S.B."/>
            <person name="Gainer-Dewar J."/>
            <person name="Goldberg J."/>
            <person name="Griggs A."/>
            <person name="Gujja S."/>
            <person name="Hansen M."/>
            <person name="Howarth C."/>
            <person name="Imamovic A."/>
            <person name="Ireland A."/>
            <person name="Larimer J."/>
            <person name="McCowan C."/>
            <person name="Murphy C."/>
            <person name="Pearson M."/>
            <person name="Poon T.W."/>
            <person name="Priest M."/>
            <person name="Roberts A."/>
            <person name="Saif S."/>
            <person name="Shea T."/>
            <person name="Sykes S."/>
            <person name="Wortman J."/>
            <person name="Nusbaum C."/>
            <person name="Birren B."/>
        </authorList>
    </citation>
    <scope>NUCLEOTIDE SEQUENCE [LARGE SCALE GENOMIC DNA]</scope>
    <source>
        <strain evidence="1 2">INRA-310</strain>
    </source>
</reference>
<reference evidence="2" key="1">
    <citation type="submission" date="2011-12" db="EMBL/GenBank/DDBJ databases">
        <authorList>
            <consortium name="The Broad Institute Genome Sequencing Platform"/>
            <person name="Russ C."/>
            <person name="Tyler B."/>
            <person name="Panabieres F."/>
            <person name="Shan W."/>
            <person name="Tripathy S."/>
            <person name="Grunwald N."/>
            <person name="Machado M."/>
            <person name="Young S.K."/>
            <person name="Zeng Q."/>
            <person name="Gargeya S."/>
            <person name="Fitzgerald M."/>
            <person name="Haas B."/>
            <person name="Abouelleil A."/>
            <person name="Alvarado L."/>
            <person name="Arachchi H.M."/>
            <person name="Berlin A."/>
            <person name="Chapman S.B."/>
            <person name="Gearin G."/>
            <person name="Goldberg J."/>
            <person name="Griggs A."/>
            <person name="Gujja S."/>
            <person name="Hansen M."/>
            <person name="Heiman D."/>
            <person name="Howarth C."/>
            <person name="Larimer J."/>
            <person name="Lui A."/>
            <person name="MacDonald P.J.P."/>
            <person name="McCowen C."/>
            <person name="Montmayeur A."/>
            <person name="Murphy C."/>
            <person name="Neiman D."/>
            <person name="Pearson M."/>
            <person name="Priest M."/>
            <person name="Roberts A."/>
            <person name="Saif S."/>
            <person name="Shea T."/>
            <person name="Sisk P."/>
            <person name="Stolte C."/>
            <person name="Sykes S."/>
            <person name="Wortman J."/>
            <person name="Nusbaum C."/>
            <person name="Birren B."/>
        </authorList>
    </citation>
    <scope>NUCLEOTIDE SEQUENCE [LARGE SCALE GENOMIC DNA]</scope>
    <source>
        <strain evidence="2">INRA-310</strain>
    </source>
</reference>
<accession>W2PDH1</accession>
<protein>
    <submittedName>
        <fullName evidence="1">Uncharacterized protein</fullName>
    </submittedName>
</protein>
<evidence type="ECO:0000313" key="2">
    <source>
        <dbReference type="Proteomes" id="UP000018817"/>
    </source>
</evidence>
<dbReference type="VEuPathDB" id="FungiDB:PPTG_24498"/>
<name>W2PDH1_PHYN3</name>
<dbReference type="RefSeq" id="XP_008915645.1">
    <property type="nucleotide sequence ID" value="XM_008917397.1"/>
</dbReference>
<dbReference type="AlphaFoldDB" id="W2PDH1"/>
<sequence>MRVLYTRARIVGKSSGFPLATRRLTDLFFRGPRNMENLVQQLLKAFTYAQKNWDKVGKKWFESFTIPKADKQVTTAITKY</sequence>
<dbReference type="GeneID" id="20193097"/>
<dbReference type="OMA" id="GKKWFES"/>
<organism evidence="1 2">
    <name type="scientific">Phytophthora nicotianae (strain INRA-310)</name>
    <name type="common">Phytophthora parasitica</name>
    <dbReference type="NCBI Taxonomy" id="761204"/>
    <lineage>
        <taxon>Eukaryota</taxon>
        <taxon>Sar</taxon>
        <taxon>Stramenopiles</taxon>
        <taxon>Oomycota</taxon>
        <taxon>Peronosporomycetes</taxon>
        <taxon>Peronosporales</taxon>
        <taxon>Peronosporaceae</taxon>
        <taxon>Phytophthora</taxon>
    </lineage>
</organism>
<gene>
    <name evidence="1" type="ORF">PPTG_24498</name>
</gene>
<proteinExistence type="predicted"/>